<comment type="caution">
    <text evidence="6">The sequence shown here is derived from an EMBL/GenBank/DDBJ whole genome shotgun (WGS) entry which is preliminary data.</text>
</comment>
<name>A0ABN2X4M4_9MICO</name>
<dbReference type="PANTHER" id="PTHR10961">
    <property type="entry name" value="PEROXISOMAL SARCOSINE OXIDASE"/>
    <property type="match status" value="1"/>
</dbReference>
<evidence type="ECO:0000313" key="7">
    <source>
        <dbReference type="Proteomes" id="UP001500984"/>
    </source>
</evidence>
<keyword evidence="7" id="KW-1185">Reference proteome</keyword>
<dbReference type="PANTHER" id="PTHR10961:SF7">
    <property type="entry name" value="FAD DEPENDENT OXIDOREDUCTASE DOMAIN-CONTAINING PROTEIN"/>
    <property type="match status" value="1"/>
</dbReference>
<evidence type="ECO:0000313" key="6">
    <source>
        <dbReference type="EMBL" id="GAA2104569.1"/>
    </source>
</evidence>
<comment type="cofactor">
    <cofactor evidence="1">
        <name>FAD</name>
        <dbReference type="ChEBI" id="CHEBI:57692"/>
    </cofactor>
</comment>
<evidence type="ECO:0000259" key="5">
    <source>
        <dbReference type="Pfam" id="PF01266"/>
    </source>
</evidence>
<keyword evidence="2" id="KW-0285">Flavoprotein</keyword>
<dbReference type="Pfam" id="PF01266">
    <property type="entry name" value="DAO"/>
    <property type="match status" value="1"/>
</dbReference>
<dbReference type="SUPFAM" id="SSF54373">
    <property type="entry name" value="FAD-linked reductases, C-terminal domain"/>
    <property type="match status" value="1"/>
</dbReference>
<proteinExistence type="predicted"/>
<dbReference type="Gene3D" id="3.30.9.10">
    <property type="entry name" value="D-Amino Acid Oxidase, subunit A, domain 2"/>
    <property type="match status" value="1"/>
</dbReference>
<dbReference type="Gene3D" id="3.50.50.60">
    <property type="entry name" value="FAD/NAD(P)-binding domain"/>
    <property type="match status" value="1"/>
</dbReference>
<gene>
    <name evidence="6" type="ORF">GCM10009823_29350</name>
</gene>
<dbReference type="InterPro" id="IPR006076">
    <property type="entry name" value="FAD-dep_OxRdtase"/>
</dbReference>
<dbReference type="InterPro" id="IPR036188">
    <property type="entry name" value="FAD/NAD-bd_sf"/>
</dbReference>
<dbReference type="InterPro" id="IPR045170">
    <property type="entry name" value="MTOX"/>
</dbReference>
<dbReference type="Proteomes" id="UP001500984">
    <property type="component" value="Unassembled WGS sequence"/>
</dbReference>
<organism evidence="6 7">
    <name type="scientific">Brevibacterium salitolerans</name>
    <dbReference type="NCBI Taxonomy" id="1403566"/>
    <lineage>
        <taxon>Bacteria</taxon>
        <taxon>Bacillati</taxon>
        <taxon>Actinomycetota</taxon>
        <taxon>Actinomycetes</taxon>
        <taxon>Micrococcales</taxon>
        <taxon>Brevibacteriaceae</taxon>
        <taxon>Brevibacterium</taxon>
    </lineage>
</organism>
<evidence type="ECO:0000256" key="2">
    <source>
        <dbReference type="ARBA" id="ARBA00022630"/>
    </source>
</evidence>
<dbReference type="SUPFAM" id="SSF51905">
    <property type="entry name" value="FAD/NAD(P)-binding domain"/>
    <property type="match status" value="1"/>
</dbReference>
<sequence length="376" mass="40616">MSGHVTYAVVGLGSAGSFALRSLARAGHSVVGIEAGGVANDRSAVGGDTRLYRRLYLEGPEYHDLLERALELWGDANRTSPDSFVQCGALSIVEAASEAADTLSRYGERFGIPYRRLDGDELRREYPQHLCGPSEIGFLDLSGGFVRTDVVVRQAVEDARTAGAEVVEEQVLSVESTEAGAQVVTAAGTWQVEKVVVAAGARSGMLLEAVRRHTEPRRLLMTWFQAQEPVAYAPRSFPVFTRETGDHHMYGAPALDGRHVKVSGIVSHQPLEFEAGGYDYGQGPKQEELRTCEAAVAASFAGLHPVPVRSAVYPDLYSADRGFILDWADRHTRIFAATGFSGKGFKMCCALGEHAAQVLSGEAARLPAFALSRFDR</sequence>
<evidence type="ECO:0000256" key="1">
    <source>
        <dbReference type="ARBA" id="ARBA00001974"/>
    </source>
</evidence>
<evidence type="ECO:0000256" key="3">
    <source>
        <dbReference type="ARBA" id="ARBA00022827"/>
    </source>
</evidence>
<keyword evidence="4" id="KW-0560">Oxidoreductase</keyword>
<keyword evidence="3" id="KW-0274">FAD</keyword>
<feature type="domain" description="FAD dependent oxidoreductase" evidence="5">
    <location>
        <begin position="7"/>
        <end position="357"/>
    </location>
</feature>
<evidence type="ECO:0000256" key="4">
    <source>
        <dbReference type="ARBA" id="ARBA00023002"/>
    </source>
</evidence>
<accession>A0ABN2X4M4</accession>
<dbReference type="EMBL" id="BAAAPZ010000017">
    <property type="protein sequence ID" value="GAA2104569.1"/>
    <property type="molecule type" value="Genomic_DNA"/>
</dbReference>
<protein>
    <recommendedName>
        <fullName evidence="5">FAD dependent oxidoreductase domain-containing protein</fullName>
    </recommendedName>
</protein>
<reference evidence="6 7" key="1">
    <citation type="journal article" date="2019" name="Int. J. Syst. Evol. Microbiol.">
        <title>The Global Catalogue of Microorganisms (GCM) 10K type strain sequencing project: providing services to taxonomists for standard genome sequencing and annotation.</title>
        <authorList>
            <consortium name="The Broad Institute Genomics Platform"/>
            <consortium name="The Broad Institute Genome Sequencing Center for Infectious Disease"/>
            <person name="Wu L."/>
            <person name="Ma J."/>
        </authorList>
    </citation>
    <scope>NUCLEOTIDE SEQUENCE [LARGE SCALE GENOMIC DNA]</scope>
    <source>
        <strain evidence="6 7">JCM 15900</strain>
    </source>
</reference>